<dbReference type="SUPFAM" id="SSF50685">
    <property type="entry name" value="Barwin-like endoglucanases"/>
    <property type="match status" value="1"/>
</dbReference>
<organism evidence="7 8">
    <name type="scientific">Caedimonas varicaedens</name>
    <dbReference type="NCBI Taxonomy" id="1629334"/>
    <lineage>
        <taxon>Bacteria</taxon>
        <taxon>Pseudomonadati</taxon>
        <taxon>Pseudomonadota</taxon>
        <taxon>Alphaproteobacteria</taxon>
        <taxon>Holosporales</taxon>
        <taxon>Caedimonadaceae</taxon>
        <taxon>Caedimonas</taxon>
    </lineage>
</organism>
<evidence type="ECO:0000313" key="7">
    <source>
        <dbReference type="EMBL" id="GAO97699.1"/>
    </source>
</evidence>
<feature type="domain" description="SPOR" evidence="6">
    <location>
        <begin position="363"/>
        <end position="444"/>
    </location>
</feature>
<dbReference type="Pfam" id="PF03330">
    <property type="entry name" value="DPBB_1"/>
    <property type="match status" value="1"/>
</dbReference>
<dbReference type="InterPro" id="IPR007730">
    <property type="entry name" value="SPOR-like_dom"/>
</dbReference>
<dbReference type="PROSITE" id="PS51724">
    <property type="entry name" value="SPOR"/>
    <property type="match status" value="1"/>
</dbReference>
<dbReference type="PANTHER" id="PTHR34183">
    <property type="entry name" value="ENDOLYTIC PEPTIDOGLYCAN TRANSGLYCOSYLASE RLPA"/>
    <property type="match status" value="1"/>
</dbReference>
<dbReference type="Proteomes" id="UP000036771">
    <property type="component" value="Unassembled WGS sequence"/>
</dbReference>
<dbReference type="GO" id="GO:0008932">
    <property type="term" value="F:lytic endotransglycosylase activity"/>
    <property type="evidence" value="ECO:0007669"/>
    <property type="project" value="UniProtKB-UniRule"/>
</dbReference>
<sequence length="445" mass="49094">MFAKSGLGFTTPKGFQKLGRRTSGESRAAYIKYVSRTNSKVQRPWILKGEEYIRRASIYLCMLFLAGCGSQQVEQTPYFCDSTTGVCTPCEPKFAKKAYNKSYEIKGITYTPQPHYELSEVGIASYYGGTDIFHGRKTSNGEIFDMNRLSAAHKTALIPCVVQVTNLENGRSIKVKINDRGPFIEGRVIDVSRKVAQLLGFYHKGTAKVHVKTVMPDTIMLARGHLDDEAMQLAEVSTGEAAAFILPPVTSFSTPQLKTTGKQKDQEIYLASSSPYEADSAVLQKKIEEISAIYEPDSAILQRKIEEASTMDAPSVSPVRVSVRPVKKSPMPVRTVTPQIRPAVTPVLSPAMYRQPSALPPIIRGNRGYFVQAGTFRNSASAQNVHKGLQKLFTSPYVKSESVRFGQTKIFRILVGPFRSSQEANMLLKKVSSAGHDEAVVVYNG</sequence>
<dbReference type="Gene3D" id="3.30.70.1070">
    <property type="entry name" value="Sporulation related repeat"/>
    <property type="match status" value="1"/>
</dbReference>
<dbReference type="SUPFAM" id="SSF110997">
    <property type="entry name" value="Sporulation related repeat"/>
    <property type="match status" value="1"/>
</dbReference>
<evidence type="ECO:0000256" key="2">
    <source>
        <dbReference type="ARBA" id="ARBA00023239"/>
    </source>
</evidence>
<dbReference type="Gene3D" id="2.40.40.10">
    <property type="entry name" value="RlpA-like domain"/>
    <property type="match status" value="1"/>
</dbReference>
<evidence type="ECO:0000256" key="3">
    <source>
        <dbReference type="ARBA" id="ARBA00023316"/>
    </source>
</evidence>
<dbReference type="GO" id="GO:0000270">
    <property type="term" value="P:peptidoglycan metabolic process"/>
    <property type="evidence" value="ECO:0007669"/>
    <property type="project" value="UniProtKB-UniRule"/>
</dbReference>
<dbReference type="CDD" id="cd22268">
    <property type="entry name" value="DPBB_RlpA-like"/>
    <property type="match status" value="1"/>
</dbReference>
<evidence type="ECO:0000256" key="4">
    <source>
        <dbReference type="HAMAP-Rule" id="MF_02071"/>
    </source>
</evidence>
<dbReference type="InterPro" id="IPR009009">
    <property type="entry name" value="RlpA-like_DPBB"/>
</dbReference>
<dbReference type="STRING" id="1629334.Cva_00336"/>
<evidence type="ECO:0000313" key="8">
    <source>
        <dbReference type="Proteomes" id="UP000036771"/>
    </source>
</evidence>
<dbReference type="AlphaFoldDB" id="A0A0K8MCT1"/>
<keyword evidence="1" id="KW-0732">Signal</keyword>
<dbReference type="Pfam" id="PF05036">
    <property type="entry name" value="SPOR"/>
    <property type="match status" value="1"/>
</dbReference>
<protein>
    <recommendedName>
        <fullName evidence="4">Endolytic peptidoglycan transglycosylase RlpA</fullName>
        <ecNumber evidence="4">4.2.2.-</ecNumber>
    </recommendedName>
</protein>
<comment type="similarity">
    <text evidence="4 5">Belongs to the RlpA family.</text>
</comment>
<keyword evidence="3 4" id="KW-0961">Cell wall biogenesis/degradation</keyword>
<dbReference type="InterPro" id="IPR036908">
    <property type="entry name" value="RlpA-like_sf"/>
</dbReference>
<dbReference type="InterPro" id="IPR012997">
    <property type="entry name" value="RplA"/>
</dbReference>
<dbReference type="InterPro" id="IPR034718">
    <property type="entry name" value="RlpA"/>
</dbReference>
<dbReference type="GO" id="GO:0042834">
    <property type="term" value="F:peptidoglycan binding"/>
    <property type="evidence" value="ECO:0007669"/>
    <property type="project" value="InterPro"/>
</dbReference>
<dbReference type="PANTHER" id="PTHR34183:SF1">
    <property type="entry name" value="ENDOLYTIC PEPTIDOGLYCAN TRANSGLYCOSYLASE RLPA"/>
    <property type="match status" value="1"/>
</dbReference>
<evidence type="ECO:0000259" key="6">
    <source>
        <dbReference type="PROSITE" id="PS51724"/>
    </source>
</evidence>
<keyword evidence="8" id="KW-1185">Reference proteome</keyword>
<dbReference type="OrthoDB" id="9779128at2"/>
<dbReference type="InterPro" id="IPR036680">
    <property type="entry name" value="SPOR-like_sf"/>
</dbReference>
<gene>
    <name evidence="4 7" type="primary">rlpA</name>
    <name evidence="7" type="ORF">Cva_00336</name>
</gene>
<comment type="caution">
    <text evidence="7">The sequence shown here is derived from an EMBL/GenBank/DDBJ whole genome shotgun (WGS) entry which is preliminary data.</text>
</comment>
<dbReference type="EMBL" id="BBVC01000014">
    <property type="protein sequence ID" value="GAO97699.1"/>
    <property type="molecule type" value="Genomic_DNA"/>
</dbReference>
<dbReference type="NCBIfam" id="TIGR00413">
    <property type="entry name" value="rlpA"/>
    <property type="match status" value="1"/>
</dbReference>
<dbReference type="EC" id="4.2.2.-" evidence="4"/>
<keyword evidence="7" id="KW-0449">Lipoprotein</keyword>
<name>A0A0K8MCT1_9PROT</name>
<dbReference type="HAMAP" id="MF_02071">
    <property type="entry name" value="RlpA"/>
    <property type="match status" value="1"/>
</dbReference>
<comment type="function">
    <text evidence="4">Lytic transglycosylase with a strong preference for naked glycan strands that lack stem peptides.</text>
</comment>
<reference evidence="7 8" key="1">
    <citation type="submission" date="2015-03" db="EMBL/GenBank/DDBJ databases">
        <title>Caedibacter varicaedens, whole genome shotgun sequence.</title>
        <authorList>
            <person name="Suzuki H."/>
            <person name="Dapper A.L."/>
            <person name="Gibson A.K."/>
            <person name="Jackson C."/>
            <person name="Lee H."/>
            <person name="Pejaver V.R."/>
            <person name="Doak T."/>
            <person name="Lynch M."/>
        </authorList>
    </citation>
    <scope>NUCLEOTIDE SEQUENCE [LARGE SCALE GENOMIC DNA]</scope>
</reference>
<evidence type="ECO:0000256" key="5">
    <source>
        <dbReference type="RuleBase" id="RU003495"/>
    </source>
</evidence>
<keyword evidence="2 4" id="KW-0456">Lyase</keyword>
<dbReference type="GO" id="GO:0071555">
    <property type="term" value="P:cell wall organization"/>
    <property type="evidence" value="ECO:0007669"/>
    <property type="project" value="UniProtKB-KW"/>
</dbReference>
<proteinExistence type="inferred from homology"/>
<accession>A0A0K8MCT1</accession>
<evidence type="ECO:0000256" key="1">
    <source>
        <dbReference type="ARBA" id="ARBA00022729"/>
    </source>
</evidence>